<sequence length="434" mass="46496">MSLLRVSPLRSGNVEEVATPTFNSDIPEPSCLAIHPVREIALGSSRELDEAEGAVPMSLPELGPDPPKEAEAISLLHSVQSLPHEQSEQPAVVASVQESSFPPAHASSQVIPTENVDEEVCLAEPALVPLPEQHLKLLSVEYLQLDNSARPDVSTIIGQLEMVQDIILSKDDSTAGSSLENVAVPLEAVEPTYNGPTLVCSATKAEVPIEQSDVAQSNKETIPPFHTLGPSLSDSVEVSGVAQLSQLPPVAALHSLNELGIHPQAAVSCTEKEPCAIELPPSPLLVPQTGECPSQEKLTYRPMLPLADSSSIVQAVLDDVVEVSRKTEDLSDMDLAQRPILPLTDSSSAIESAVGPVVSQDSHAARHEVGRNDETILRLAAETHDTSSPIDVVARRTWKLEMGVTQKHIPVCVRAVHLTLGYSLTWWLSKSPMF</sequence>
<name>A0A2R6P1A8_9APHY</name>
<dbReference type="AlphaFoldDB" id="A0A2R6P1A8"/>
<protein>
    <submittedName>
        <fullName evidence="1">Uncharacterized protein</fullName>
    </submittedName>
</protein>
<comment type="caution">
    <text evidence="1">The sequence shown here is derived from an EMBL/GenBank/DDBJ whole genome shotgun (WGS) entry which is preliminary data.</text>
</comment>
<dbReference type="Proteomes" id="UP000186601">
    <property type="component" value="Unassembled WGS sequence"/>
</dbReference>
<proteinExistence type="predicted"/>
<evidence type="ECO:0000313" key="2">
    <source>
        <dbReference type="Proteomes" id="UP000186601"/>
    </source>
</evidence>
<evidence type="ECO:0000313" key="1">
    <source>
        <dbReference type="EMBL" id="PSR82621.1"/>
    </source>
</evidence>
<dbReference type="EMBL" id="MLYV02000581">
    <property type="protein sequence ID" value="PSR82621.1"/>
    <property type="molecule type" value="Genomic_DNA"/>
</dbReference>
<accession>A0A2R6P1A8</accession>
<gene>
    <name evidence="1" type="ORF">PHLCEN_2v6054</name>
</gene>
<keyword evidence="2" id="KW-1185">Reference proteome</keyword>
<organism evidence="1 2">
    <name type="scientific">Hermanssonia centrifuga</name>
    <dbReference type="NCBI Taxonomy" id="98765"/>
    <lineage>
        <taxon>Eukaryota</taxon>
        <taxon>Fungi</taxon>
        <taxon>Dikarya</taxon>
        <taxon>Basidiomycota</taxon>
        <taxon>Agaricomycotina</taxon>
        <taxon>Agaricomycetes</taxon>
        <taxon>Polyporales</taxon>
        <taxon>Meruliaceae</taxon>
        <taxon>Hermanssonia</taxon>
    </lineage>
</organism>
<reference evidence="1 2" key="1">
    <citation type="submission" date="2018-02" db="EMBL/GenBank/DDBJ databases">
        <title>Genome sequence of the basidiomycete white-rot fungus Phlebia centrifuga.</title>
        <authorList>
            <person name="Granchi Z."/>
            <person name="Peng M."/>
            <person name="de Vries R.P."/>
            <person name="Hilden K."/>
            <person name="Makela M.R."/>
            <person name="Grigoriev I."/>
            <person name="Riley R."/>
        </authorList>
    </citation>
    <scope>NUCLEOTIDE SEQUENCE [LARGE SCALE GENOMIC DNA]</scope>
    <source>
        <strain evidence="1 2">FBCC195</strain>
    </source>
</reference>